<dbReference type="AlphaFoldDB" id="A0A7K1U533"/>
<comment type="caution">
    <text evidence="1">The sequence shown here is derived from an EMBL/GenBank/DDBJ whole genome shotgun (WGS) entry which is preliminary data.</text>
</comment>
<dbReference type="EMBL" id="WRXN01000005">
    <property type="protein sequence ID" value="MVT09450.1"/>
    <property type="molecule type" value="Genomic_DNA"/>
</dbReference>
<protein>
    <submittedName>
        <fullName evidence="1">Uncharacterized protein</fullName>
    </submittedName>
</protein>
<dbReference type="RefSeq" id="WP_157306896.1">
    <property type="nucleotide sequence ID" value="NZ_WRXN01000005.1"/>
</dbReference>
<proteinExistence type="predicted"/>
<evidence type="ECO:0000313" key="2">
    <source>
        <dbReference type="Proteomes" id="UP000461730"/>
    </source>
</evidence>
<keyword evidence="2" id="KW-1185">Reference proteome</keyword>
<accession>A0A7K1U533</accession>
<reference evidence="1 2" key="1">
    <citation type="submission" date="2019-12" db="EMBL/GenBank/DDBJ databases">
        <title>Chitinophaga sp. strain ysch24 (GDMCC 1.1355), whole genome shotgun sequence.</title>
        <authorList>
            <person name="Zhang X."/>
        </authorList>
    </citation>
    <scope>NUCLEOTIDE SEQUENCE [LARGE SCALE GENOMIC DNA]</scope>
    <source>
        <strain evidence="2">ysch24</strain>
    </source>
</reference>
<gene>
    <name evidence="1" type="ORF">GO493_14370</name>
</gene>
<dbReference type="Proteomes" id="UP000461730">
    <property type="component" value="Unassembled WGS sequence"/>
</dbReference>
<sequence length="129" mass="14451">MFIHLIFFISSIASQSNNKVRQACPIKIDNFDMASWKADSLGCQRKRLGLYMLLIDNKKKIINHSRADVECLLGIANSVSSTHRSEFYYLESGIQCTPLKKDKDGLVDAAQLVISYRDGKVVDVSAIIP</sequence>
<organism evidence="1 2">
    <name type="scientific">Chitinophaga tropicalis</name>
    <dbReference type="NCBI Taxonomy" id="2683588"/>
    <lineage>
        <taxon>Bacteria</taxon>
        <taxon>Pseudomonadati</taxon>
        <taxon>Bacteroidota</taxon>
        <taxon>Chitinophagia</taxon>
        <taxon>Chitinophagales</taxon>
        <taxon>Chitinophagaceae</taxon>
        <taxon>Chitinophaga</taxon>
    </lineage>
</organism>
<evidence type="ECO:0000313" key="1">
    <source>
        <dbReference type="EMBL" id="MVT09450.1"/>
    </source>
</evidence>
<name>A0A7K1U533_9BACT</name>